<feature type="transmembrane region" description="Helical" evidence="1">
    <location>
        <begin position="106"/>
        <end position="127"/>
    </location>
</feature>
<name>A0A1K2HLJ4_9NEIS</name>
<feature type="transmembrane region" description="Helical" evidence="1">
    <location>
        <begin position="204"/>
        <end position="225"/>
    </location>
</feature>
<keyword evidence="1" id="KW-1133">Transmembrane helix</keyword>
<keyword evidence="1" id="KW-0812">Transmembrane</keyword>
<organism evidence="2 3">
    <name type="scientific">Chitinimonas taiwanensis DSM 18899</name>
    <dbReference type="NCBI Taxonomy" id="1121279"/>
    <lineage>
        <taxon>Bacteria</taxon>
        <taxon>Pseudomonadati</taxon>
        <taxon>Pseudomonadota</taxon>
        <taxon>Betaproteobacteria</taxon>
        <taxon>Neisseriales</taxon>
        <taxon>Chitinibacteraceae</taxon>
        <taxon>Chitinimonas</taxon>
    </lineage>
</organism>
<dbReference type="Proteomes" id="UP000186513">
    <property type="component" value="Unassembled WGS sequence"/>
</dbReference>
<sequence length="244" mass="27041">MAQMPIEPARNAPAQPTQKKPGVFGNLLMNIIIPTVIMTQLNDENRLGPVWSMLVALMFPLGFGLHEYWQTRKTNLISILGLVSILLTGGMALLKLPPQYIAIKEAAIPSILGLACVISMYTPYPFVRTLLFNEEIMQVGKIDAALQRLGTENEFSRTLQLSSWLIASSFLLSAVLNYVLAKWIVVSQPGTPEFTAELGRMTMLSYPVIVLPSTLILAGALFFLVNRIEKLTQLKLEEIMQGSH</sequence>
<gene>
    <name evidence="2" type="ORF">SAMN02745887_02531</name>
</gene>
<evidence type="ECO:0000256" key="1">
    <source>
        <dbReference type="SAM" id="Phobius"/>
    </source>
</evidence>
<feature type="transmembrane region" description="Helical" evidence="1">
    <location>
        <begin position="50"/>
        <end position="69"/>
    </location>
</feature>
<feature type="transmembrane region" description="Helical" evidence="1">
    <location>
        <begin position="21"/>
        <end position="38"/>
    </location>
</feature>
<protein>
    <recommendedName>
        <fullName evidence="4">MFS transporter</fullName>
    </recommendedName>
</protein>
<dbReference type="AlphaFoldDB" id="A0A1K2HLJ4"/>
<evidence type="ECO:0000313" key="2">
    <source>
        <dbReference type="EMBL" id="SFZ77688.1"/>
    </source>
</evidence>
<keyword evidence="1" id="KW-0472">Membrane</keyword>
<feature type="transmembrane region" description="Helical" evidence="1">
    <location>
        <begin position="76"/>
        <end position="94"/>
    </location>
</feature>
<keyword evidence="3" id="KW-1185">Reference proteome</keyword>
<dbReference type="STRING" id="1121279.SAMN02745887_02531"/>
<feature type="transmembrane region" description="Helical" evidence="1">
    <location>
        <begin position="164"/>
        <end position="184"/>
    </location>
</feature>
<evidence type="ECO:0008006" key="4">
    <source>
        <dbReference type="Google" id="ProtNLM"/>
    </source>
</evidence>
<evidence type="ECO:0000313" key="3">
    <source>
        <dbReference type="Proteomes" id="UP000186513"/>
    </source>
</evidence>
<reference evidence="2 3" key="1">
    <citation type="submission" date="2016-11" db="EMBL/GenBank/DDBJ databases">
        <authorList>
            <person name="Jaros S."/>
            <person name="Januszkiewicz K."/>
            <person name="Wedrychowicz H."/>
        </authorList>
    </citation>
    <scope>NUCLEOTIDE SEQUENCE [LARGE SCALE GENOMIC DNA]</scope>
    <source>
        <strain evidence="2 3">DSM 18899</strain>
    </source>
</reference>
<proteinExistence type="predicted"/>
<accession>A0A1K2HLJ4</accession>
<dbReference type="EMBL" id="FPKR01000010">
    <property type="protein sequence ID" value="SFZ77688.1"/>
    <property type="molecule type" value="Genomic_DNA"/>
</dbReference>
<dbReference type="NCBIfam" id="NF041646">
    <property type="entry name" value="VC0807_fam"/>
    <property type="match status" value="1"/>
</dbReference>